<gene>
    <name evidence="1" type="ORF">INT47_002870</name>
</gene>
<sequence length="126" mass="14749">MNLKISRLHHSTSFAVMFNRRAIDFENYTNVDHNWDNSVITPELVSAQYHKTNKFNIPALSKRIQLTQEKDNARLLKHHHIIHKKFPIGRQVMIRNVMKTGKTDPNFIGPFTIQNYATNGFYVLVD</sequence>
<dbReference type="EMBL" id="JAEPRD010000244">
    <property type="protein sequence ID" value="KAG2193178.1"/>
    <property type="molecule type" value="Genomic_DNA"/>
</dbReference>
<dbReference type="AlphaFoldDB" id="A0A8H7UV48"/>
<proteinExistence type="predicted"/>
<reference evidence="1" key="1">
    <citation type="submission" date="2020-12" db="EMBL/GenBank/DDBJ databases">
        <title>Metabolic potential, ecology and presence of endohyphal bacteria is reflected in genomic diversity of Mucoromycotina.</title>
        <authorList>
            <person name="Muszewska A."/>
            <person name="Okrasinska A."/>
            <person name="Steczkiewicz K."/>
            <person name="Drgas O."/>
            <person name="Orlowska M."/>
            <person name="Perlinska-Lenart U."/>
            <person name="Aleksandrzak-Piekarczyk T."/>
            <person name="Szatraj K."/>
            <person name="Zielenkiewicz U."/>
            <person name="Pilsyk S."/>
            <person name="Malc E."/>
            <person name="Mieczkowski P."/>
            <person name="Kruszewska J.S."/>
            <person name="Biernat P."/>
            <person name="Pawlowska J."/>
        </authorList>
    </citation>
    <scope>NUCLEOTIDE SEQUENCE</scope>
    <source>
        <strain evidence="1">WA0000017839</strain>
    </source>
</reference>
<name>A0A8H7UV48_9FUNG</name>
<organism evidence="1 2">
    <name type="scientific">Mucor saturninus</name>
    <dbReference type="NCBI Taxonomy" id="64648"/>
    <lineage>
        <taxon>Eukaryota</taxon>
        <taxon>Fungi</taxon>
        <taxon>Fungi incertae sedis</taxon>
        <taxon>Mucoromycota</taxon>
        <taxon>Mucoromycotina</taxon>
        <taxon>Mucoromycetes</taxon>
        <taxon>Mucorales</taxon>
        <taxon>Mucorineae</taxon>
        <taxon>Mucoraceae</taxon>
        <taxon>Mucor</taxon>
    </lineage>
</organism>
<evidence type="ECO:0000313" key="2">
    <source>
        <dbReference type="Proteomes" id="UP000603453"/>
    </source>
</evidence>
<dbReference type="Proteomes" id="UP000603453">
    <property type="component" value="Unassembled WGS sequence"/>
</dbReference>
<protein>
    <submittedName>
        <fullName evidence="1">Uncharacterized protein</fullName>
    </submittedName>
</protein>
<dbReference type="OrthoDB" id="2275976at2759"/>
<accession>A0A8H7UV48</accession>
<comment type="caution">
    <text evidence="1">The sequence shown here is derived from an EMBL/GenBank/DDBJ whole genome shotgun (WGS) entry which is preliminary data.</text>
</comment>
<keyword evidence="2" id="KW-1185">Reference proteome</keyword>
<evidence type="ECO:0000313" key="1">
    <source>
        <dbReference type="EMBL" id="KAG2193178.1"/>
    </source>
</evidence>